<evidence type="ECO:0000256" key="20">
    <source>
        <dbReference type="ARBA" id="ARBA00047734"/>
    </source>
</evidence>
<dbReference type="PANTHER" id="PTHR12418:SF19">
    <property type="entry name" value="ACYL-COENZYME A THIOESTERASE THEM4"/>
    <property type="match status" value="1"/>
</dbReference>
<name>A0A1Q4H7S5_9MYCO</name>
<sequence length="203" mass="21732">MSRSLSPEQAQHIEDLYGPLTQSLRRLIDVTIRSEADDIEVAQAHRLIEQAADLLSSRLDPGPFGVRTTTDGGMLPWGNVAIGMRNAIAPPLNVIRDDSGRATVDLVLEAPYEGPAGHVHGGVCALLLDHVLGATAHRPGKPAFTGTLTLRYVAPTRLGKLRVEAWIDSETESKTIAAGHIKDADGVVTVQAEGIFIRPKAKP</sequence>
<evidence type="ECO:0000259" key="24">
    <source>
        <dbReference type="Pfam" id="PF03061"/>
    </source>
</evidence>
<dbReference type="OrthoDB" id="5242242at2"/>
<comment type="subcellular location">
    <subcellularLocation>
        <location evidence="3">Cell projection</location>
        <location evidence="3">Ruffle membrane</location>
    </subcellularLocation>
    <subcellularLocation>
        <location evidence="2">Cytoplasm</location>
    </subcellularLocation>
    <subcellularLocation>
        <location evidence="1">Membrane</location>
        <topology evidence="1">Peripheral membrane protein</topology>
    </subcellularLocation>
</comment>
<reference evidence="25 27" key="1">
    <citation type="submission" date="2016-09" db="EMBL/GenBank/DDBJ databases">
        <title>genome sequences of unsequenced Mycobacteria.</title>
        <authorList>
            <person name="Greninger A.L."/>
            <person name="Jerome K.R."/>
            <person name="Mcnair B."/>
            <person name="Wallis C."/>
            <person name="Fang F."/>
        </authorList>
    </citation>
    <scope>NUCLEOTIDE SEQUENCE [LARGE SCALE GENOMIC DNA]</scope>
    <source>
        <strain evidence="25 27">BM1</strain>
    </source>
</reference>
<evidence type="ECO:0000256" key="5">
    <source>
        <dbReference type="ARBA" id="ARBA00022490"/>
    </source>
</evidence>
<evidence type="ECO:0000256" key="9">
    <source>
        <dbReference type="ARBA" id="ARBA00022946"/>
    </source>
</evidence>
<dbReference type="Gene3D" id="3.10.129.10">
    <property type="entry name" value="Hotdog Thioesterase"/>
    <property type="match status" value="1"/>
</dbReference>
<dbReference type="InterPro" id="IPR052365">
    <property type="entry name" value="THEM4/THEM5_acyl-CoA_thioest"/>
</dbReference>
<dbReference type="GO" id="GO:0006631">
    <property type="term" value="P:fatty acid metabolic process"/>
    <property type="evidence" value="ECO:0007669"/>
    <property type="project" value="UniProtKB-KW"/>
</dbReference>
<comment type="caution">
    <text evidence="25">The sequence shown here is derived from an EMBL/GenBank/DDBJ whole genome shotgun (WGS) entry which is preliminary data.</text>
</comment>
<dbReference type="Pfam" id="PF03061">
    <property type="entry name" value="4HBT"/>
    <property type="match status" value="1"/>
</dbReference>
<evidence type="ECO:0000256" key="4">
    <source>
        <dbReference type="ARBA" id="ARBA00022475"/>
    </source>
</evidence>
<evidence type="ECO:0000256" key="11">
    <source>
        <dbReference type="ARBA" id="ARBA00023136"/>
    </source>
</evidence>
<dbReference type="GO" id="GO:0005737">
    <property type="term" value="C:cytoplasm"/>
    <property type="evidence" value="ECO:0007669"/>
    <property type="project" value="UniProtKB-SubCell"/>
</dbReference>
<evidence type="ECO:0000313" key="26">
    <source>
        <dbReference type="EMBL" id="PEG53979.1"/>
    </source>
</evidence>
<dbReference type="InterPro" id="IPR006683">
    <property type="entry name" value="Thioestr_dom"/>
</dbReference>
<keyword evidence="12" id="KW-0966">Cell projection</keyword>
<evidence type="ECO:0000256" key="15">
    <source>
        <dbReference type="ARBA" id="ARBA00038456"/>
    </source>
</evidence>
<dbReference type="EMBL" id="PDCR01000015">
    <property type="protein sequence ID" value="PEG53979.1"/>
    <property type="molecule type" value="Genomic_DNA"/>
</dbReference>
<dbReference type="CDD" id="cd03443">
    <property type="entry name" value="PaaI_thioesterase"/>
    <property type="match status" value="1"/>
</dbReference>
<evidence type="ECO:0000256" key="22">
    <source>
        <dbReference type="ARBA" id="ARBA00048074"/>
    </source>
</evidence>
<evidence type="ECO:0000256" key="6">
    <source>
        <dbReference type="ARBA" id="ARBA00022703"/>
    </source>
</evidence>
<gene>
    <name evidence="25" type="ORF">BV510_14185</name>
    <name evidence="26" type="ORF">CRI78_12850</name>
</gene>
<keyword evidence="7" id="KW-0378">Hydrolase</keyword>
<reference evidence="26 28" key="2">
    <citation type="submission" date="2017-10" db="EMBL/GenBank/DDBJ databases">
        <title>The new phylogeny of genus Mycobacterium.</title>
        <authorList>
            <person name="Tortoli E."/>
            <person name="Trovato A."/>
            <person name="Cirillo D.M."/>
        </authorList>
    </citation>
    <scope>NUCLEOTIDE SEQUENCE [LARGE SCALE GENOMIC DNA]</scope>
    <source>
        <strain evidence="26 28">IP141170001</strain>
    </source>
</reference>
<comment type="catalytic activity">
    <reaction evidence="20">
        <text>hexadecanoyl-CoA + H2O = hexadecanoate + CoA + H(+)</text>
        <dbReference type="Rhea" id="RHEA:16645"/>
        <dbReference type="ChEBI" id="CHEBI:7896"/>
        <dbReference type="ChEBI" id="CHEBI:15377"/>
        <dbReference type="ChEBI" id="CHEBI:15378"/>
        <dbReference type="ChEBI" id="CHEBI:57287"/>
        <dbReference type="ChEBI" id="CHEBI:57379"/>
        <dbReference type="EC" id="3.1.2.2"/>
    </reaction>
    <physiologicalReaction direction="left-to-right" evidence="20">
        <dbReference type="Rhea" id="RHEA:16646"/>
    </physiologicalReaction>
</comment>
<evidence type="ECO:0000256" key="8">
    <source>
        <dbReference type="ARBA" id="ARBA00022832"/>
    </source>
</evidence>
<dbReference type="PANTHER" id="PTHR12418">
    <property type="entry name" value="ACYL-COENZYME A THIOESTERASE THEM4"/>
    <property type="match status" value="1"/>
</dbReference>
<keyword evidence="28" id="KW-1185">Reference proteome</keyword>
<keyword evidence="11" id="KW-0472">Membrane</keyword>
<dbReference type="Proteomes" id="UP000191039">
    <property type="component" value="Unassembled WGS sequence"/>
</dbReference>
<evidence type="ECO:0000256" key="2">
    <source>
        <dbReference type="ARBA" id="ARBA00004496"/>
    </source>
</evidence>
<proteinExistence type="inferred from homology"/>
<evidence type="ECO:0000256" key="7">
    <source>
        <dbReference type="ARBA" id="ARBA00022801"/>
    </source>
</evidence>
<evidence type="ECO:0000256" key="10">
    <source>
        <dbReference type="ARBA" id="ARBA00023098"/>
    </source>
</evidence>
<evidence type="ECO:0000256" key="16">
    <source>
        <dbReference type="ARBA" id="ARBA00038848"/>
    </source>
</evidence>
<keyword evidence="4" id="KW-1003">Cell membrane</keyword>
<evidence type="ECO:0000313" key="27">
    <source>
        <dbReference type="Proteomes" id="UP000191039"/>
    </source>
</evidence>
<dbReference type="AlphaFoldDB" id="A0A1Q4H7S5"/>
<dbReference type="SUPFAM" id="SSF54637">
    <property type="entry name" value="Thioesterase/thiol ester dehydrase-isomerase"/>
    <property type="match status" value="1"/>
</dbReference>
<evidence type="ECO:0000256" key="23">
    <source>
        <dbReference type="ARBA" id="ARBA00048180"/>
    </source>
</evidence>
<evidence type="ECO:0000256" key="1">
    <source>
        <dbReference type="ARBA" id="ARBA00004170"/>
    </source>
</evidence>
<evidence type="ECO:0000256" key="17">
    <source>
        <dbReference type="ARBA" id="ARBA00040123"/>
    </source>
</evidence>
<dbReference type="InterPro" id="IPR029069">
    <property type="entry name" value="HotDog_dom_sf"/>
</dbReference>
<keyword evidence="10" id="KW-0443">Lipid metabolism</keyword>
<comment type="similarity">
    <text evidence="15">Belongs to the THEM4/THEM5 thioesterase family.</text>
</comment>
<dbReference type="Proteomes" id="UP000220340">
    <property type="component" value="Unassembled WGS sequence"/>
</dbReference>
<dbReference type="GO" id="GO:0016020">
    <property type="term" value="C:membrane"/>
    <property type="evidence" value="ECO:0007669"/>
    <property type="project" value="UniProtKB-SubCell"/>
</dbReference>
<comment type="catalytic activity">
    <reaction evidence="19">
        <text>octanoyl-CoA + H2O = octanoate + CoA + H(+)</text>
        <dbReference type="Rhea" id="RHEA:30143"/>
        <dbReference type="ChEBI" id="CHEBI:15377"/>
        <dbReference type="ChEBI" id="CHEBI:15378"/>
        <dbReference type="ChEBI" id="CHEBI:25646"/>
        <dbReference type="ChEBI" id="CHEBI:57287"/>
        <dbReference type="ChEBI" id="CHEBI:57386"/>
    </reaction>
    <physiologicalReaction direction="left-to-right" evidence="19">
        <dbReference type="Rhea" id="RHEA:30144"/>
    </physiologicalReaction>
</comment>
<dbReference type="RefSeq" id="WP_073858737.1">
    <property type="nucleotide sequence ID" value="NZ_BAAATC010000019.1"/>
</dbReference>
<keyword evidence="6" id="KW-0053">Apoptosis</keyword>
<organism evidence="25 27">
    <name type="scientific">Mycolicibacterium diernhoferi</name>
    <dbReference type="NCBI Taxonomy" id="1801"/>
    <lineage>
        <taxon>Bacteria</taxon>
        <taxon>Bacillati</taxon>
        <taxon>Actinomycetota</taxon>
        <taxon>Actinomycetes</taxon>
        <taxon>Mycobacteriales</taxon>
        <taxon>Mycobacteriaceae</taxon>
        <taxon>Mycolicibacterium</taxon>
    </lineage>
</organism>
<comment type="catalytic activity">
    <reaction evidence="13">
        <text>(5Z,8Z,11Z,14Z)-eicosatetraenoyl-CoA + H2O = (5Z,8Z,11Z,14Z)-eicosatetraenoate + CoA + H(+)</text>
        <dbReference type="Rhea" id="RHEA:40151"/>
        <dbReference type="ChEBI" id="CHEBI:15377"/>
        <dbReference type="ChEBI" id="CHEBI:15378"/>
        <dbReference type="ChEBI" id="CHEBI:32395"/>
        <dbReference type="ChEBI" id="CHEBI:57287"/>
        <dbReference type="ChEBI" id="CHEBI:57368"/>
    </reaction>
    <physiologicalReaction direction="left-to-right" evidence="13">
        <dbReference type="Rhea" id="RHEA:40152"/>
    </physiologicalReaction>
</comment>
<evidence type="ECO:0000256" key="13">
    <source>
        <dbReference type="ARBA" id="ARBA00035852"/>
    </source>
</evidence>
<comment type="catalytic activity">
    <reaction evidence="22">
        <text>dodecanoyl-CoA + H2O = dodecanoate + CoA + H(+)</text>
        <dbReference type="Rhea" id="RHEA:30135"/>
        <dbReference type="ChEBI" id="CHEBI:15377"/>
        <dbReference type="ChEBI" id="CHEBI:15378"/>
        <dbReference type="ChEBI" id="CHEBI:18262"/>
        <dbReference type="ChEBI" id="CHEBI:57287"/>
        <dbReference type="ChEBI" id="CHEBI:57375"/>
    </reaction>
    <physiologicalReaction direction="left-to-right" evidence="22">
        <dbReference type="Rhea" id="RHEA:30136"/>
    </physiologicalReaction>
</comment>
<evidence type="ECO:0000256" key="18">
    <source>
        <dbReference type="ARBA" id="ARBA00043210"/>
    </source>
</evidence>
<dbReference type="STRING" id="1801.BRW64_22830"/>
<keyword evidence="5" id="KW-0963">Cytoplasm</keyword>
<evidence type="ECO:0000256" key="21">
    <source>
        <dbReference type="ARBA" id="ARBA00047969"/>
    </source>
</evidence>
<protein>
    <recommendedName>
        <fullName evidence="17">Acyl-coenzyme A thioesterase THEM4</fullName>
        <ecNumber evidence="16">3.1.2.2</ecNumber>
    </recommendedName>
    <alternativeName>
        <fullName evidence="18">Thioesterase superfamily member 4</fullName>
    </alternativeName>
</protein>
<dbReference type="EMBL" id="MIJD01000136">
    <property type="protein sequence ID" value="OPE53715.1"/>
    <property type="molecule type" value="Genomic_DNA"/>
</dbReference>
<comment type="catalytic activity">
    <reaction evidence="14">
        <text>(9Z)-octadecenoyl-CoA + H2O = (9Z)-octadecenoate + CoA + H(+)</text>
        <dbReference type="Rhea" id="RHEA:40139"/>
        <dbReference type="ChEBI" id="CHEBI:15377"/>
        <dbReference type="ChEBI" id="CHEBI:15378"/>
        <dbReference type="ChEBI" id="CHEBI:30823"/>
        <dbReference type="ChEBI" id="CHEBI:57287"/>
        <dbReference type="ChEBI" id="CHEBI:57387"/>
    </reaction>
    <physiologicalReaction direction="left-to-right" evidence="14">
        <dbReference type="Rhea" id="RHEA:40140"/>
    </physiologicalReaction>
</comment>
<evidence type="ECO:0000313" key="28">
    <source>
        <dbReference type="Proteomes" id="UP000220340"/>
    </source>
</evidence>
<evidence type="ECO:0000256" key="19">
    <source>
        <dbReference type="ARBA" id="ARBA00047588"/>
    </source>
</evidence>
<dbReference type="GO" id="GO:0016787">
    <property type="term" value="F:hydrolase activity"/>
    <property type="evidence" value="ECO:0007669"/>
    <property type="project" value="UniProtKB-KW"/>
</dbReference>
<dbReference type="EC" id="3.1.2.2" evidence="16"/>
<comment type="catalytic activity">
    <reaction evidence="23">
        <text>tetradecanoyl-CoA + H2O = tetradecanoate + CoA + H(+)</text>
        <dbReference type="Rhea" id="RHEA:40119"/>
        <dbReference type="ChEBI" id="CHEBI:15377"/>
        <dbReference type="ChEBI" id="CHEBI:15378"/>
        <dbReference type="ChEBI" id="CHEBI:30807"/>
        <dbReference type="ChEBI" id="CHEBI:57287"/>
        <dbReference type="ChEBI" id="CHEBI:57385"/>
    </reaction>
    <physiologicalReaction direction="left-to-right" evidence="23">
        <dbReference type="Rhea" id="RHEA:40120"/>
    </physiologicalReaction>
</comment>
<evidence type="ECO:0000256" key="14">
    <source>
        <dbReference type="ARBA" id="ARBA00037002"/>
    </source>
</evidence>
<feature type="domain" description="Thioesterase" evidence="24">
    <location>
        <begin position="117"/>
        <end position="188"/>
    </location>
</feature>
<accession>A0A1Q4H7S5</accession>
<evidence type="ECO:0000256" key="3">
    <source>
        <dbReference type="ARBA" id="ARBA00004632"/>
    </source>
</evidence>
<comment type="catalytic activity">
    <reaction evidence="21">
        <text>decanoyl-CoA + H2O = decanoate + CoA + H(+)</text>
        <dbReference type="Rhea" id="RHEA:40059"/>
        <dbReference type="ChEBI" id="CHEBI:15377"/>
        <dbReference type="ChEBI" id="CHEBI:15378"/>
        <dbReference type="ChEBI" id="CHEBI:27689"/>
        <dbReference type="ChEBI" id="CHEBI:57287"/>
        <dbReference type="ChEBI" id="CHEBI:61430"/>
    </reaction>
    <physiologicalReaction direction="left-to-right" evidence="21">
        <dbReference type="Rhea" id="RHEA:40060"/>
    </physiologicalReaction>
</comment>
<evidence type="ECO:0000313" key="25">
    <source>
        <dbReference type="EMBL" id="OPE53715.1"/>
    </source>
</evidence>
<evidence type="ECO:0000256" key="12">
    <source>
        <dbReference type="ARBA" id="ARBA00023273"/>
    </source>
</evidence>
<keyword evidence="9" id="KW-0809">Transit peptide</keyword>
<keyword evidence="8" id="KW-0276">Fatty acid metabolism</keyword>